<dbReference type="Gene3D" id="3.40.50.300">
    <property type="entry name" value="P-loop containing nucleotide triphosphate hydrolases"/>
    <property type="match status" value="1"/>
</dbReference>
<dbReference type="EMBL" id="DUFW01000082">
    <property type="protein sequence ID" value="HIH21923.1"/>
    <property type="molecule type" value="Genomic_DNA"/>
</dbReference>
<dbReference type="Pfam" id="PF10609">
    <property type="entry name" value="ParA"/>
    <property type="match status" value="1"/>
</dbReference>
<dbReference type="GO" id="GO:0051301">
    <property type="term" value="P:cell division"/>
    <property type="evidence" value="ECO:0007669"/>
    <property type="project" value="UniProtKB-KW"/>
</dbReference>
<dbReference type="GO" id="GO:0005829">
    <property type="term" value="C:cytosol"/>
    <property type="evidence" value="ECO:0007669"/>
    <property type="project" value="TreeGrafter"/>
</dbReference>
<dbReference type="InterPro" id="IPR033756">
    <property type="entry name" value="YlxH/NBP35"/>
</dbReference>
<keyword evidence="6" id="KW-0131">Cell cycle</keyword>
<dbReference type="EMBL" id="DUFJ01000078">
    <property type="protein sequence ID" value="HIH33322.1"/>
    <property type="molecule type" value="Genomic_DNA"/>
</dbReference>
<dbReference type="Proteomes" id="UP000680185">
    <property type="component" value="Unassembled WGS sequence"/>
</dbReference>
<evidence type="ECO:0000256" key="2">
    <source>
        <dbReference type="ARBA" id="ARBA00022840"/>
    </source>
</evidence>
<evidence type="ECO:0000313" key="7">
    <source>
        <dbReference type="Proteomes" id="UP000590964"/>
    </source>
</evidence>
<keyword evidence="1 3" id="KW-0547">Nucleotide-binding</keyword>
<evidence type="ECO:0000313" key="6">
    <source>
        <dbReference type="EMBL" id="MBS3057890.1"/>
    </source>
</evidence>
<feature type="binding site" evidence="3">
    <location>
        <begin position="25"/>
        <end position="32"/>
    </location>
    <ligand>
        <name>ATP</name>
        <dbReference type="ChEBI" id="CHEBI:30616"/>
    </ligand>
</feature>
<dbReference type="InterPro" id="IPR050625">
    <property type="entry name" value="ParA/MinD_ATPase"/>
</dbReference>
<dbReference type="GO" id="GO:0051782">
    <property type="term" value="P:negative regulation of cell division"/>
    <property type="evidence" value="ECO:0007669"/>
    <property type="project" value="TreeGrafter"/>
</dbReference>
<dbReference type="PANTHER" id="PTHR43384">
    <property type="entry name" value="SEPTUM SITE-DETERMINING PROTEIN MIND HOMOLOG, CHLOROPLASTIC-RELATED"/>
    <property type="match status" value="1"/>
</dbReference>
<dbReference type="SUPFAM" id="SSF52540">
    <property type="entry name" value="P-loop containing nucleoside triphosphate hydrolases"/>
    <property type="match status" value="1"/>
</dbReference>
<evidence type="ECO:0000256" key="1">
    <source>
        <dbReference type="ARBA" id="ARBA00022741"/>
    </source>
</evidence>
<dbReference type="Proteomes" id="UP000527315">
    <property type="component" value="Unassembled WGS sequence"/>
</dbReference>
<dbReference type="PANTHER" id="PTHR43384:SF10">
    <property type="entry name" value="ATPASE INVOLVED IN CHROMOSOME PARTITIONING, PARA_MIND FAMILY"/>
    <property type="match status" value="1"/>
</dbReference>
<gene>
    <name evidence="6" type="primary">minD</name>
    <name evidence="4" type="ORF">HA222_04685</name>
    <name evidence="5" type="ORF">HA227_03645</name>
    <name evidence="6" type="ORF">J4478_00635</name>
</gene>
<dbReference type="Proteomes" id="UP000590964">
    <property type="component" value="Unassembled WGS sequence"/>
</dbReference>
<keyword evidence="6" id="KW-0132">Cell division</keyword>
<dbReference type="NCBIfam" id="TIGR01969">
    <property type="entry name" value="minD_arch"/>
    <property type="match status" value="1"/>
</dbReference>
<reference evidence="5 7" key="1">
    <citation type="journal article" date="2020" name="bioRxiv">
        <title>A rank-normalized archaeal taxonomy based on genome phylogeny resolves widespread incomplete and uneven classifications.</title>
        <authorList>
            <person name="Rinke C."/>
            <person name="Chuvochina M."/>
            <person name="Mussig A.J."/>
            <person name="Chaumeil P.-A."/>
            <person name="Waite D.W."/>
            <person name="Whitman W.B."/>
            <person name="Parks D.H."/>
            <person name="Hugenholtz P."/>
        </authorList>
    </citation>
    <scope>NUCLEOTIDE SEQUENCE [LARGE SCALE GENOMIC DNA]</scope>
    <source>
        <strain evidence="5">UBA10036</strain>
    </source>
</reference>
<reference evidence="6" key="3">
    <citation type="submission" date="2021-05" db="EMBL/GenBank/DDBJ databases">
        <title>Protein family content uncovers lineage relationships and bacterial pathway maintenance mechanisms in DPANN archaea.</title>
        <authorList>
            <person name="Castelle C.J."/>
            <person name="Meheust R."/>
            <person name="Jaffe A.L."/>
            <person name="Seitz K."/>
            <person name="Gong X."/>
            <person name="Baker B.J."/>
            <person name="Banfield J.F."/>
        </authorList>
    </citation>
    <scope>NUCLEOTIDE SEQUENCE</scope>
    <source>
        <strain evidence="6">RIFCSPLOWO2_01_FULL_43_13</strain>
    </source>
</reference>
<organism evidence="4 7">
    <name type="scientific">Candidatus Iainarchaeum sp</name>
    <dbReference type="NCBI Taxonomy" id="3101447"/>
    <lineage>
        <taxon>Archaea</taxon>
        <taxon>Candidatus Iainarchaeota</taxon>
        <taxon>Candidatus Iainarchaeia</taxon>
        <taxon>Candidatus Iainarchaeales</taxon>
        <taxon>Candidatus Iainarchaeaceae</taxon>
        <taxon>Candidatus Iainarchaeum</taxon>
    </lineage>
</organism>
<keyword evidence="2 3" id="KW-0067">ATP-binding</keyword>
<dbReference type="AlphaFoldDB" id="A0A7J4JVX4"/>
<dbReference type="EMBL" id="JAGVWB010000004">
    <property type="protein sequence ID" value="MBS3057890.1"/>
    <property type="molecule type" value="Genomic_DNA"/>
</dbReference>
<dbReference type="GO" id="GO:0005524">
    <property type="term" value="F:ATP binding"/>
    <property type="evidence" value="ECO:0007669"/>
    <property type="project" value="UniProtKB-KW"/>
</dbReference>
<name>A0A7J4JVX4_9ARCH</name>
<dbReference type="InterPro" id="IPR010224">
    <property type="entry name" value="MinD_archaea"/>
</dbReference>
<proteinExistence type="predicted"/>
<dbReference type="GO" id="GO:0009898">
    <property type="term" value="C:cytoplasmic side of plasma membrane"/>
    <property type="evidence" value="ECO:0007669"/>
    <property type="project" value="TreeGrafter"/>
</dbReference>
<dbReference type="InterPro" id="IPR027417">
    <property type="entry name" value="P-loop_NTPase"/>
</dbReference>
<protein>
    <submittedName>
        <fullName evidence="6">Cell division ATPase MinD</fullName>
    </submittedName>
    <submittedName>
        <fullName evidence="4">P-loop NTPase</fullName>
    </submittedName>
</protein>
<dbReference type="GO" id="GO:0016887">
    <property type="term" value="F:ATP hydrolysis activity"/>
    <property type="evidence" value="ECO:0007669"/>
    <property type="project" value="TreeGrafter"/>
</dbReference>
<dbReference type="PIRSF" id="PIRSF003092">
    <property type="entry name" value="MinD"/>
    <property type="match status" value="1"/>
</dbReference>
<evidence type="ECO:0000256" key="3">
    <source>
        <dbReference type="PIRSR" id="PIRSR003092-1"/>
    </source>
</evidence>
<accession>A0A7J4JVX4</accession>
<evidence type="ECO:0000313" key="4">
    <source>
        <dbReference type="EMBL" id="HIH21923.1"/>
    </source>
</evidence>
<reference evidence="6" key="2">
    <citation type="submission" date="2021-03" db="EMBL/GenBank/DDBJ databases">
        <authorList>
            <person name="Jaffe A."/>
        </authorList>
    </citation>
    <scope>NUCLEOTIDE SEQUENCE</scope>
    <source>
        <strain evidence="6">RIFCSPLOWO2_01_FULL_43_13</strain>
    </source>
</reference>
<evidence type="ECO:0000313" key="5">
    <source>
        <dbReference type="EMBL" id="HIH33322.1"/>
    </source>
</evidence>
<dbReference type="InterPro" id="IPR025501">
    <property type="entry name" value="MinD_FleN"/>
</dbReference>
<comment type="caution">
    <text evidence="4">The sequence shown here is derived from an EMBL/GenBank/DDBJ whole genome shotgun (WGS) entry which is preliminary data.</text>
</comment>
<sequence>MINQEFIVSKKLVFMGRVICIASGKGGVGKTTLAGNVGIALAQNGYSVCIVDADIAMANLSLLLGMQSSPITLHDVLLGEATINDAIYDGPKGVKIVPSGLSLENYRRVDSERLESVIDSIAGQFDFILLDVPAGIEKNVLAAISASDEVLLVATPDPPSIADVLKTKIVAQRLNRKIIGIVLNMVRGEKGEISDTDVMKMLELPVYGIIPYDPEVWKTFLHEKGGPLMVRSPNAPAALALRKTASKIVGAEIAIVHERGKNPIAGFFNRLFSIFKKKPKAA</sequence>